<evidence type="ECO:0000259" key="1">
    <source>
        <dbReference type="PROSITE" id="PS50042"/>
    </source>
</evidence>
<dbReference type="PANTHER" id="PTHR11635:SF152">
    <property type="entry name" value="CAMP-DEPENDENT PROTEIN KINASE TYPE I REGULATORY SUBUNIT-RELATED"/>
    <property type="match status" value="1"/>
</dbReference>
<reference evidence="2" key="1">
    <citation type="journal article" date="2012" name="Science">
        <title>Fermentation, hydrogen, and sulfur metabolism in multiple uncultivated bacterial phyla.</title>
        <authorList>
            <person name="Wrighton K.C."/>
            <person name="Thomas B.C."/>
            <person name="Sharon I."/>
            <person name="Miller C.S."/>
            <person name="Castelle C.J."/>
            <person name="VerBerkmoes N.C."/>
            <person name="Wilkins M.J."/>
            <person name="Hettich R.L."/>
            <person name="Lipton M.S."/>
            <person name="Williams K.H."/>
            <person name="Long P.E."/>
            <person name="Banfield J.F."/>
        </authorList>
    </citation>
    <scope>NUCLEOTIDE SEQUENCE [LARGE SCALE GENOMIC DNA]</scope>
</reference>
<dbReference type="PRINTS" id="PR00103">
    <property type="entry name" value="CAMPKINASE"/>
</dbReference>
<proteinExistence type="predicted"/>
<dbReference type="InterPro" id="IPR050503">
    <property type="entry name" value="cAMP-dep_PK_reg_su-like"/>
</dbReference>
<dbReference type="PROSITE" id="PS50042">
    <property type="entry name" value="CNMP_BINDING_3"/>
    <property type="match status" value="1"/>
</dbReference>
<organism evidence="2">
    <name type="scientific">uncultured bacterium</name>
    <name type="common">gcode 4</name>
    <dbReference type="NCBI Taxonomy" id="1234023"/>
    <lineage>
        <taxon>Bacteria</taxon>
        <taxon>environmental samples</taxon>
    </lineage>
</organism>
<dbReference type="PANTHER" id="PTHR11635">
    <property type="entry name" value="CAMP-DEPENDENT PROTEIN KINASE REGULATORY CHAIN"/>
    <property type="match status" value="1"/>
</dbReference>
<dbReference type="InterPro" id="IPR018488">
    <property type="entry name" value="cNMP-bd_CS"/>
</dbReference>
<gene>
    <name evidence="2" type="ORF">ACD_78C00091G0002</name>
</gene>
<dbReference type="GO" id="GO:0005952">
    <property type="term" value="C:cAMP-dependent protein kinase complex"/>
    <property type="evidence" value="ECO:0007669"/>
    <property type="project" value="InterPro"/>
</dbReference>
<sequence length="134" mass="15583">MSTQKEGLYIFEWLTQKQIAYFIMMSETLHFNKGATIISEGDVSDNRAYLIESGSVDIYRQDVNITTLHEGDIFGEMALITNEPRTARVVSSTDTEVLAFNKDEFLMLYKQSWLYENIKGKILMRVKDNFYNDK</sequence>
<comment type="caution">
    <text evidence="2">The sequence shown here is derived from an EMBL/GenBank/DDBJ whole genome shotgun (WGS) entry which is preliminary data.</text>
</comment>
<dbReference type="InterPro" id="IPR018490">
    <property type="entry name" value="cNMP-bd_dom_sf"/>
</dbReference>
<dbReference type="InterPro" id="IPR014710">
    <property type="entry name" value="RmlC-like_jellyroll"/>
</dbReference>
<dbReference type="Pfam" id="PF00027">
    <property type="entry name" value="cNMP_binding"/>
    <property type="match status" value="1"/>
</dbReference>
<dbReference type="SUPFAM" id="SSF51206">
    <property type="entry name" value="cAMP-binding domain-like"/>
    <property type="match status" value="1"/>
</dbReference>
<dbReference type="AlphaFoldDB" id="K1XIX2"/>
<dbReference type="PROSITE" id="PS00889">
    <property type="entry name" value="CNMP_BINDING_2"/>
    <property type="match status" value="1"/>
</dbReference>
<name>K1XIX2_9BACT</name>
<protein>
    <recommendedName>
        <fullName evidence="1">Cyclic nucleotide-binding domain-containing protein</fullName>
    </recommendedName>
</protein>
<feature type="domain" description="Cyclic nucleotide-binding" evidence="1">
    <location>
        <begin position="10"/>
        <end position="108"/>
    </location>
</feature>
<dbReference type="EMBL" id="AMFJ01034091">
    <property type="protein sequence ID" value="EKD30315.1"/>
    <property type="molecule type" value="Genomic_DNA"/>
</dbReference>
<dbReference type="InterPro" id="IPR000595">
    <property type="entry name" value="cNMP-bd_dom"/>
</dbReference>
<dbReference type="CDD" id="cd00038">
    <property type="entry name" value="CAP_ED"/>
    <property type="match status" value="1"/>
</dbReference>
<dbReference type="SMART" id="SM00100">
    <property type="entry name" value="cNMP"/>
    <property type="match status" value="1"/>
</dbReference>
<evidence type="ECO:0000313" key="2">
    <source>
        <dbReference type="EMBL" id="EKD30315.1"/>
    </source>
</evidence>
<accession>K1XIX2</accession>
<dbReference type="GO" id="GO:0005829">
    <property type="term" value="C:cytosol"/>
    <property type="evidence" value="ECO:0007669"/>
    <property type="project" value="TreeGrafter"/>
</dbReference>
<dbReference type="Gene3D" id="2.60.120.10">
    <property type="entry name" value="Jelly Rolls"/>
    <property type="match status" value="1"/>
</dbReference>